<accession>A0A9W9F883</accession>
<keyword evidence="3" id="KW-1185">Reference proteome</keyword>
<reference evidence="2" key="1">
    <citation type="submission" date="2022-11" db="EMBL/GenBank/DDBJ databases">
        <authorList>
            <person name="Petersen C."/>
        </authorList>
    </citation>
    <scope>NUCLEOTIDE SEQUENCE</scope>
    <source>
        <strain evidence="2">IBT 34128</strain>
    </source>
</reference>
<dbReference type="GeneID" id="81394527"/>
<feature type="chain" id="PRO_5040945176" evidence="1">
    <location>
        <begin position="19"/>
        <end position="391"/>
    </location>
</feature>
<dbReference type="OrthoDB" id="4449395at2759"/>
<keyword evidence="1" id="KW-0732">Signal</keyword>
<dbReference type="EMBL" id="JAPMSZ010000007">
    <property type="protein sequence ID" value="KAJ5095421.1"/>
    <property type="molecule type" value="Genomic_DNA"/>
</dbReference>
<dbReference type="RefSeq" id="XP_056510972.1">
    <property type="nucleotide sequence ID" value="XM_056655359.1"/>
</dbReference>
<evidence type="ECO:0000256" key="1">
    <source>
        <dbReference type="SAM" id="SignalP"/>
    </source>
</evidence>
<feature type="signal peptide" evidence="1">
    <location>
        <begin position="1"/>
        <end position="18"/>
    </location>
</feature>
<evidence type="ECO:0000313" key="3">
    <source>
        <dbReference type="Proteomes" id="UP001141434"/>
    </source>
</evidence>
<proteinExistence type="predicted"/>
<dbReference type="Proteomes" id="UP001141434">
    <property type="component" value="Unassembled WGS sequence"/>
</dbReference>
<sequence length="391" mass="44302">MLSALFSWFFFLFDPFEGWFIPPIEPQPRLRYSAKPWNEIITGVYGTPPLIKIHDREGKVLWKFERDDVDQDLPDRVHKCLHAGANDATELKYLHNGTSVAAVYSGLIVVVNRTPGSPGIDKKITFALCRDHWYLSNAHTLESLPNDLLAVGTTGSRPEFGILVYNTSKALPLEPDPPIVQNITGIRAIHALIWDEQKQLLWAAGTDIAADGSDNEPAHPLIRAFPWDNETQQLVSDDSLVWQYPGYSDQSVEWGLNYGWWAGAHDLVPIPNERKFIVSDDVGLHFFDAETGKWSDDDAVIDKYMPGFEVTSNDRHGYNTEGTFQELPKSDLKSFNIAPDGSYIYVQTVWKTFRGNHTSLVVNGTRRQINLGDEIYRSRWFGNIDGWPKPL</sequence>
<reference evidence="2" key="2">
    <citation type="journal article" date="2023" name="IMA Fungus">
        <title>Comparative genomic study of the Penicillium genus elucidates a diverse pangenome and 15 lateral gene transfer events.</title>
        <authorList>
            <person name="Petersen C."/>
            <person name="Sorensen T."/>
            <person name="Nielsen M.R."/>
            <person name="Sondergaard T.E."/>
            <person name="Sorensen J.L."/>
            <person name="Fitzpatrick D.A."/>
            <person name="Frisvad J.C."/>
            <person name="Nielsen K.L."/>
        </authorList>
    </citation>
    <scope>NUCLEOTIDE SEQUENCE</scope>
    <source>
        <strain evidence="2">IBT 34128</strain>
    </source>
</reference>
<evidence type="ECO:0000313" key="2">
    <source>
        <dbReference type="EMBL" id="KAJ5095421.1"/>
    </source>
</evidence>
<name>A0A9W9F883_9EURO</name>
<organism evidence="2 3">
    <name type="scientific">Penicillium alfredii</name>
    <dbReference type="NCBI Taxonomy" id="1506179"/>
    <lineage>
        <taxon>Eukaryota</taxon>
        <taxon>Fungi</taxon>
        <taxon>Dikarya</taxon>
        <taxon>Ascomycota</taxon>
        <taxon>Pezizomycotina</taxon>
        <taxon>Eurotiomycetes</taxon>
        <taxon>Eurotiomycetidae</taxon>
        <taxon>Eurotiales</taxon>
        <taxon>Aspergillaceae</taxon>
        <taxon>Penicillium</taxon>
    </lineage>
</organism>
<protein>
    <submittedName>
        <fullName evidence="2">Uncharacterized protein</fullName>
    </submittedName>
</protein>
<dbReference type="AlphaFoldDB" id="A0A9W9F883"/>
<gene>
    <name evidence="2" type="ORF">NUU61_004777</name>
</gene>
<comment type="caution">
    <text evidence="2">The sequence shown here is derived from an EMBL/GenBank/DDBJ whole genome shotgun (WGS) entry which is preliminary data.</text>
</comment>